<keyword evidence="2" id="KW-0732">Signal</keyword>
<name>A0A223AB21_9BIFI</name>
<keyword evidence="1" id="KW-1133">Transmembrane helix</keyword>
<feature type="transmembrane region" description="Helical" evidence="1">
    <location>
        <begin position="528"/>
        <end position="553"/>
    </location>
</feature>
<evidence type="ECO:0000313" key="4">
    <source>
        <dbReference type="EMBL" id="ASS31161.1"/>
    </source>
</evidence>
<accession>A0A223AB21</accession>
<reference evidence="4" key="1">
    <citation type="submission" date="2017-05" db="EMBL/GenBank/DDBJ databases">
        <title>The fimbriome of the genus Bifidobacterium.</title>
        <authorList>
            <person name="Lugli G.A."/>
            <person name="Milani C."/>
            <person name="Mancino W."/>
        </authorList>
    </citation>
    <scope>NUCLEOTIDE SEQUENCE</scope>
    <source>
        <strain evidence="4">1691</strain>
    </source>
</reference>
<dbReference type="Gene3D" id="2.60.40.10">
    <property type="entry name" value="Immunoglobulins"/>
    <property type="match status" value="1"/>
</dbReference>
<dbReference type="Pfam" id="PF17802">
    <property type="entry name" value="SpaA"/>
    <property type="match status" value="1"/>
</dbReference>
<dbReference type="NCBIfam" id="TIGR04226">
    <property type="entry name" value="RrgB_K2N_iso_D2"/>
    <property type="match status" value="1"/>
</dbReference>
<keyword evidence="1" id="KW-0812">Transmembrane</keyword>
<organism evidence="4">
    <name type="scientific">Bifidobacterium pseudolongum</name>
    <dbReference type="NCBI Taxonomy" id="1694"/>
    <lineage>
        <taxon>Bacteria</taxon>
        <taxon>Bacillati</taxon>
        <taxon>Actinomycetota</taxon>
        <taxon>Actinomycetes</taxon>
        <taxon>Bifidobacteriales</taxon>
        <taxon>Bifidobacteriaceae</taxon>
        <taxon>Bifidobacterium</taxon>
    </lineage>
</organism>
<dbReference type="EMBL" id="MF043355">
    <property type="protein sequence ID" value="ASS31161.1"/>
    <property type="molecule type" value="Genomic_DNA"/>
</dbReference>
<dbReference type="InterPro" id="IPR026466">
    <property type="entry name" value="Fim_isopep_form_D2_dom"/>
</dbReference>
<proteinExistence type="predicted"/>
<dbReference type="InterPro" id="IPR013783">
    <property type="entry name" value="Ig-like_fold"/>
</dbReference>
<feature type="chain" id="PRO_5012443114" evidence="2">
    <location>
        <begin position="30"/>
        <end position="564"/>
    </location>
</feature>
<keyword evidence="1" id="KW-0472">Membrane</keyword>
<gene>
    <name evidence="4" type="ORF">1691_0440</name>
</gene>
<dbReference type="AlphaFoldDB" id="A0A223AB21"/>
<dbReference type="GO" id="GO:0005975">
    <property type="term" value="P:carbohydrate metabolic process"/>
    <property type="evidence" value="ECO:0007669"/>
    <property type="project" value="UniProtKB-ARBA"/>
</dbReference>
<feature type="signal peptide" evidence="2">
    <location>
        <begin position="1"/>
        <end position="29"/>
    </location>
</feature>
<sequence>MQLKRIFAGVAAAATMLGGLAVGAATAMAADPGNADETITIQNVPAVTPAATFTAYQIGWFSNPQPKGDSLTTLASVDITTNPDAVSALNAAIAGDNITMPDAYKANPAAFIANTFTETQLRTLANDLELTNSVGTYAASGTTGTISGLQPGWYFVTSNNNKIASAIVTSTYDGYETIARNNASPLNTMQLGTFVAKHNIQPTPTKTETTGATSVGVGTKLGYKITATLPATSGNEDWEKTFFRIHDRPSTGLTVKASEIKVFVDNKELASTDYTLGTTTVTTDEHNKDVHADGGLFTGDFFGNGRSTFYINLTTYMRNHQEDAGKTVTVTYPAYVNTAAASQDYIFNDAEVGTGPFEEFSTGTNENILPVGKFAFTKIGVGNDANGLAGAKFSIKQGNTPLSFVKETNEDGTAIYRYVTNDASVSNDAPVSAETKTTEIVSPANGKIEIRGVAAGTYTVQETNAPSGYMQSTLPTFTVTGTVIPAQTKPDTISWKAEESTKWGLVRQDTTSGTVTVTNIKSITQLPLTGAAGITMLVVVALLIGGAAALIALRSHSLKQQLRG</sequence>
<dbReference type="InterPro" id="IPR041033">
    <property type="entry name" value="SpaA_PFL_dom_1"/>
</dbReference>
<evidence type="ECO:0000259" key="3">
    <source>
        <dbReference type="Pfam" id="PF17802"/>
    </source>
</evidence>
<evidence type="ECO:0000256" key="2">
    <source>
        <dbReference type="SAM" id="SignalP"/>
    </source>
</evidence>
<dbReference type="Gene3D" id="2.60.40.740">
    <property type="match status" value="1"/>
</dbReference>
<protein>
    <submittedName>
        <fullName evidence="4">Fimbrial subunit-like protein</fullName>
    </submittedName>
</protein>
<evidence type="ECO:0000256" key="1">
    <source>
        <dbReference type="SAM" id="Phobius"/>
    </source>
</evidence>
<feature type="domain" description="SpaA-like prealbumin fold" evidence="3">
    <location>
        <begin position="373"/>
        <end position="480"/>
    </location>
</feature>